<reference evidence="2 4" key="2">
    <citation type="submission" date="2020-04" db="EMBL/GenBank/DDBJ databases">
        <title>Complete Genomes and Methylome analysis of CBBP consortium that reverse antibiotic-induced susceptibility to vancomycin-resistant Enterococcus faecium infection.</title>
        <authorList>
            <person name="Fomenkov A."/>
            <person name="Zhang Z."/>
            <person name="Pamer E."/>
            <person name="Roberts R.J."/>
        </authorList>
    </citation>
    <scope>NUCLEOTIDE SEQUENCE [LARGE SCALE GENOMIC DNA]</scope>
    <source>
        <strain evidence="4">CBBP</strain>
        <strain evidence="2">CBBP-1</strain>
    </source>
</reference>
<protein>
    <submittedName>
        <fullName evidence="1">Uncharacterized protein</fullName>
    </submittedName>
</protein>
<dbReference type="AlphaFoldDB" id="A0A6I2NL59"/>
<organism evidence="1 3">
    <name type="scientific">Parabacteroides distasonis</name>
    <dbReference type="NCBI Taxonomy" id="823"/>
    <lineage>
        <taxon>Bacteria</taxon>
        <taxon>Pseudomonadati</taxon>
        <taxon>Bacteroidota</taxon>
        <taxon>Bacteroidia</taxon>
        <taxon>Bacteroidales</taxon>
        <taxon>Tannerellaceae</taxon>
        <taxon>Parabacteroides</taxon>
    </lineage>
</organism>
<dbReference type="Proteomes" id="UP000432516">
    <property type="component" value="Unassembled WGS sequence"/>
</dbReference>
<accession>A0A6I2NL59</accession>
<evidence type="ECO:0000313" key="1">
    <source>
        <dbReference type="EMBL" id="MRZ55165.1"/>
    </source>
</evidence>
<evidence type="ECO:0000313" key="2">
    <source>
        <dbReference type="EMBL" id="QJE30181.1"/>
    </source>
</evidence>
<sequence length="349" mass="40620">MSYYVYIVLLIGSLVSCSESSRHFPRYEDFPDEKALNAQVIHLDTALFRYPFRIAVKDGIAIIMDLHNADYFFHAFSYPEWKYMTSFGKRGEGPEEMSSADCFRFISTDSIWTLDANRMRTTRWKIEQNMHKITSVETVDMDKRLVRALDFYPMESGFLVTDYLGEYRQKWTDQQGKWINSTNEIPTRKYNEKISRPILAQAWRSFIDYNPQKKILAMATQLGEVLEIYNFKDSVQFIIYGPHGEPEFQSTPSDAIPIGIMGFSDIQITDNYIYTVFHGKTFKEIEQALKQGKKTEDGGYYIYVFDLAGNLVRKYILDHAIYGIYVNEDTGTILATDVNNDEPILQFKI</sequence>
<proteinExistence type="predicted"/>
<evidence type="ECO:0000313" key="4">
    <source>
        <dbReference type="Proteomes" id="UP000501982"/>
    </source>
</evidence>
<dbReference type="Proteomes" id="UP000501982">
    <property type="component" value="Chromosome"/>
</dbReference>
<dbReference type="EMBL" id="WKNE01000006">
    <property type="protein sequence ID" value="MRZ55165.1"/>
    <property type="molecule type" value="Genomic_DNA"/>
</dbReference>
<name>A0A6I2NL59_PARDI</name>
<reference evidence="1 3" key="1">
    <citation type="journal article" date="2019" name="Nat. Med.">
        <title>A library of human gut bacterial isolates paired with longitudinal multiomics data enables mechanistic microbiome research.</title>
        <authorList>
            <person name="Poyet M."/>
            <person name="Groussin M."/>
            <person name="Gibbons S.M."/>
            <person name="Avila-Pacheco J."/>
            <person name="Jiang X."/>
            <person name="Kearney S.M."/>
            <person name="Perrotta A.R."/>
            <person name="Berdy B."/>
            <person name="Zhao S."/>
            <person name="Lieberman T.D."/>
            <person name="Swanson P.K."/>
            <person name="Smith M."/>
            <person name="Roesemann S."/>
            <person name="Alexander J.E."/>
            <person name="Rich S.A."/>
            <person name="Livny J."/>
            <person name="Vlamakis H."/>
            <person name="Clish C."/>
            <person name="Bullock K."/>
            <person name="Deik A."/>
            <person name="Scott J."/>
            <person name="Pierce K.A."/>
            <person name="Xavier R.J."/>
            <person name="Alm E.J."/>
        </authorList>
    </citation>
    <scope>NUCLEOTIDE SEQUENCE [LARGE SCALE GENOMIC DNA]</scope>
    <source>
        <strain evidence="1 3">BIOML-A2</strain>
    </source>
</reference>
<dbReference type="InterPro" id="IPR011044">
    <property type="entry name" value="Quino_amine_DH_bsu"/>
</dbReference>
<dbReference type="SUPFAM" id="SSF50969">
    <property type="entry name" value="YVTN repeat-like/Quinoprotein amine dehydrogenase"/>
    <property type="match status" value="1"/>
</dbReference>
<gene>
    <name evidence="1" type="ORF">GKD68_10425</name>
    <name evidence="2" type="ORF">HHO38_18660</name>
</gene>
<evidence type="ECO:0000313" key="3">
    <source>
        <dbReference type="Proteomes" id="UP000432516"/>
    </source>
</evidence>
<dbReference type="Pfam" id="PF15869">
    <property type="entry name" value="TolB_like"/>
    <property type="match status" value="1"/>
</dbReference>
<dbReference type="EMBL" id="CP051672">
    <property type="protein sequence ID" value="QJE30181.1"/>
    <property type="molecule type" value="Genomic_DNA"/>
</dbReference>
<dbReference type="RefSeq" id="WP_154395760.1">
    <property type="nucleotide sequence ID" value="NZ_CP051672.1"/>
</dbReference>